<evidence type="ECO:0000313" key="6">
    <source>
        <dbReference type="Proteomes" id="UP000323012"/>
    </source>
</evidence>
<dbReference type="Gene3D" id="3.30.565.10">
    <property type="entry name" value="Histidine kinase-like ATPase, C-terminal domain"/>
    <property type="match status" value="1"/>
</dbReference>
<reference evidence="3 6" key="3">
    <citation type="submission" date="2019-08" db="EMBL/GenBank/DDBJ databases">
        <title>Whole genome sequencing of Aggregatibacter actinomycetemcomitans cultured from blood stream infections in Denmark reveals a novel phylogenetic lineage expressing serotype a membrane O polysaccharide.</title>
        <authorList>
            <person name="Nedergaard S."/>
            <person name="Kobel C.M."/>
            <person name="Nielsen M.B."/>
            <person name="Moeller R.T."/>
            <person name="Jensen A.B."/>
            <person name="Noerskov-Lauritsen N."/>
        </authorList>
    </citation>
    <scope>NUCLEOTIDE SEQUENCE [LARGE SCALE GENOMIC DNA]</scope>
    <source>
        <strain evidence="3 6">PN_563</strain>
    </source>
</reference>
<keyword evidence="5" id="KW-1185">Reference proteome</keyword>
<organism evidence="3 6">
    <name type="scientific">Aggregatibacter actinomycetemcomitans</name>
    <name type="common">Actinobacillus actinomycetemcomitans</name>
    <name type="synonym">Haemophilus actinomycetemcomitans</name>
    <dbReference type="NCBI Taxonomy" id="714"/>
    <lineage>
        <taxon>Bacteria</taxon>
        <taxon>Pseudomonadati</taxon>
        <taxon>Pseudomonadota</taxon>
        <taxon>Gammaproteobacteria</taxon>
        <taxon>Pasteurellales</taxon>
        <taxon>Pasteurellaceae</taxon>
        <taxon>Aggregatibacter</taxon>
    </lineage>
</organism>
<dbReference type="EMBL" id="CP012959">
    <property type="protein sequence ID" value="AMQ94243.1"/>
    <property type="molecule type" value="Genomic_DNA"/>
</dbReference>
<dbReference type="SUPFAM" id="SSF55874">
    <property type="entry name" value="ATPase domain of HSP90 chaperone/DNA topoisomerase II/histidine kinase"/>
    <property type="match status" value="1"/>
</dbReference>
<reference evidence="1 4" key="1">
    <citation type="submission" date="2015-10" db="EMBL/GenBank/DDBJ databases">
        <title>Tn-seq of a polymicrobial infection.</title>
        <authorList>
            <person name="Stacy A."/>
            <person name="Rumbaugh K.P."/>
            <person name="Whiteley M."/>
        </authorList>
    </citation>
    <scope>NUCLEOTIDE SEQUENCE [LARGE SCALE GENOMIC DNA]</scope>
    <source>
        <strain evidence="1 4">624</strain>
    </source>
</reference>
<dbReference type="AlphaFoldDB" id="A0A142G0R3"/>
<proteinExistence type="predicted"/>
<dbReference type="Proteomes" id="UP000323012">
    <property type="component" value="Unassembled WGS sequence"/>
</dbReference>
<dbReference type="RefSeq" id="WP_005564922.1">
    <property type="nucleotide sequence ID" value="NZ_CP012959.1"/>
</dbReference>
<dbReference type="EMBL" id="PCGW01000015">
    <property type="protein sequence ID" value="PHO20190.1"/>
    <property type="molecule type" value="Genomic_DNA"/>
</dbReference>
<dbReference type="Proteomes" id="UP000226080">
    <property type="component" value="Unassembled WGS sequence"/>
</dbReference>
<dbReference type="OrthoDB" id="2041081at2"/>
<name>A0A142G0R3_AGGAC</name>
<dbReference type="GO" id="GO:0005524">
    <property type="term" value="F:ATP binding"/>
    <property type="evidence" value="ECO:0007669"/>
    <property type="project" value="UniProtKB-KW"/>
</dbReference>
<evidence type="ECO:0000313" key="2">
    <source>
        <dbReference type="EMBL" id="PHO20190.1"/>
    </source>
</evidence>
<evidence type="ECO:0000313" key="5">
    <source>
        <dbReference type="Proteomes" id="UP000226080"/>
    </source>
</evidence>
<dbReference type="EMBL" id="VSED01000015">
    <property type="protein sequence ID" value="TYA38851.1"/>
    <property type="molecule type" value="Genomic_DNA"/>
</dbReference>
<evidence type="ECO:0000313" key="1">
    <source>
        <dbReference type="EMBL" id="AMQ94243.1"/>
    </source>
</evidence>
<protein>
    <submittedName>
        <fullName evidence="3">ATP-binding protein</fullName>
    </submittedName>
    <submittedName>
        <fullName evidence="1">ATPase</fullName>
    </submittedName>
</protein>
<dbReference type="Pfam" id="PF13589">
    <property type="entry name" value="HATPase_c_3"/>
    <property type="match status" value="1"/>
</dbReference>
<dbReference type="Proteomes" id="UP000072236">
    <property type="component" value="Chromosome"/>
</dbReference>
<evidence type="ECO:0000313" key="4">
    <source>
        <dbReference type="Proteomes" id="UP000072236"/>
    </source>
</evidence>
<keyword evidence="3" id="KW-0067">ATP-binding</keyword>
<reference evidence="2 5" key="2">
    <citation type="submission" date="2017-10" db="EMBL/GenBank/DDBJ databases">
        <title>Draft genome sequences of Aggregatibacter actinomycetemcomitans strains 310a and 310b.</title>
        <authorList>
            <person name="May A.C."/>
            <person name="Ohta H."/>
            <person name="Maeda H."/>
            <person name="Kokeguchi S."/>
            <person name="Cugini C."/>
        </authorList>
    </citation>
    <scope>NUCLEOTIDE SEQUENCE [LARGE SCALE GENOMIC DNA]</scope>
    <source>
        <strain evidence="2 5">310b</strain>
    </source>
</reference>
<keyword evidence="3" id="KW-0547">Nucleotide-binding</keyword>
<dbReference type="KEGG" id="aact:ACT75_06685"/>
<sequence length="622" mass="73228">MKINLRTAVSRLFPNHSFEMIYIEAIANALDADATEITIDINYNNSEFSSFKIIDNGVGIDEVRYQRFSNLMDAQDASHKGQGRLVYLHYFDNINFESIYRKEQQLEKIIFNFNYNFDDSIYQKENIFSEETGTCVSFSEFSKDRLGSKESINSTRIKENILSEFLPAFHKMKEAGKNIKISINTNIDNNFSNEVISIDGIPEFECLEIESDYLKNISPRLSEKVSYDLFREPLSLYYYVKKTSKKTSIVTSFAIDNRAIKVPIIDKENYIDGFDAIFFLYSKCFDGQVNPTRQELTIDKNDLKEIKKIFKSKIQDIFREKVPDFHNLQEKEKKYLKDKYPHLIGYISEDDIGFSSKKDILFQARDKFFDDQQSILEKENLTNEDYQKALELSSRNLAEYILFRQKQIDKLQKISLKDIEETIHDVICPRKNESSKTNFNIFKNNAWILDDRFMSFYSSFSDITLNKISKLNKDFFEEESGSQERPDFLLLFSKPQDEQKKDKEIDIVIFEFKRLNVGKHEKLKASSELVEYASEIKDLLSEDITVGRMWLYALVNIDDKFRRTLRNQDYKPRFSIQGEIWYRPYNELGLEVSYLDFNALVSDASSRNETFIRILKNDFNNE</sequence>
<evidence type="ECO:0000313" key="3">
    <source>
        <dbReference type="EMBL" id="TYA38851.1"/>
    </source>
</evidence>
<dbReference type="eggNOG" id="COG0323">
    <property type="taxonomic scope" value="Bacteria"/>
</dbReference>
<gene>
    <name evidence="1" type="ORF">ACT75_06685</name>
    <name evidence="2" type="ORF">CQR80_08165</name>
    <name evidence="3" type="ORF">FXB79_06655</name>
</gene>
<dbReference type="InterPro" id="IPR036890">
    <property type="entry name" value="HATPase_C_sf"/>
</dbReference>
<accession>A0A142G0R3</accession>